<dbReference type="PROSITE" id="PS50006">
    <property type="entry name" value="FHA_DOMAIN"/>
    <property type="match status" value="1"/>
</dbReference>
<dbReference type="InterPro" id="IPR029044">
    <property type="entry name" value="Nucleotide-diphossugar_trans"/>
</dbReference>
<dbReference type="InterPro" id="IPR001173">
    <property type="entry name" value="Glyco_trans_2-like"/>
</dbReference>
<evidence type="ECO:0000313" key="4">
    <source>
        <dbReference type="EMBL" id="WIH94256.1"/>
    </source>
</evidence>
<dbReference type="Gene3D" id="3.90.550.10">
    <property type="entry name" value="Spore Coat Polysaccharide Biosynthesis Protein SpsA, Chain A"/>
    <property type="match status" value="1"/>
</dbReference>
<keyword evidence="1" id="KW-0328">Glycosyltransferase</keyword>
<dbReference type="GO" id="GO:0016758">
    <property type="term" value="F:hexosyltransferase activity"/>
    <property type="evidence" value="ECO:0007669"/>
    <property type="project" value="UniProtKB-ARBA"/>
</dbReference>
<gene>
    <name evidence="4" type="ORF">NEH99_08145</name>
</gene>
<dbReference type="Proteomes" id="UP001242021">
    <property type="component" value="Chromosome"/>
</dbReference>
<protein>
    <submittedName>
        <fullName evidence="4">Glycosyltransferase</fullName>
    </submittedName>
</protein>
<evidence type="ECO:0000259" key="3">
    <source>
        <dbReference type="PROSITE" id="PS50006"/>
    </source>
</evidence>
<dbReference type="PANTHER" id="PTHR22916:SF51">
    <property type="entry name" value="GLYCOSYLTRANSFERASE EPSH-RELATED"/>
    <property type="match status" value="1"/>
</dbReference>
<dbReference type="RefSeq" id="WP_284602468.1">
    <property type="nucleotide sequence ID" value="NZ_CP098752.1"/>
</dbReference>
<reference evidence="4" key="1">
    <citation type="submission" date="2022-06" db="EMBL/GenBank/DDBJ databases">
        <title>Brachyspira pilosicoli from pigs in Switzerland.</title>
        <authorList>
            <person name="Schmitt S."/>
            <person name="Arnold M."/>
            <person name="Rossano A."/>
            <person name="Perreten V."/>
        </authorList>
    </citation>
    <scope>NUCLEOTIDE SEQUENCE</scope>
    <source>
        <strain evidence="4">MEI4028</strain>
    </source>
</reference>
<dbReference type="AlphaFoldDB" id="A0AAJ6G7F4"/>
<dbReference type="PANTHER" id="PTHR22916">
    <property type="entry name" value="GLYCOSYLTRANSFERASE"/>
    <property type="match status" value="1"/>
</dbReference>
<feature type="domain" description="FHA" evidence="3">
    <location>
        <begin position="192"/>
        <end position="248"/>
    </location>
</feature>
<evidence type="ECO:0000256" key="2">
    <source>
        <dbReference type="ARBA" id="ARBA00022679"/>
    </source>
</evidence>
<dbReference type="InterPro" id="IPR000253">
    <property type="entry name" value="FHA_dom"/>
</dbReference>
<name>A0AAJ6G7F4_BRAPL</name>
<dbReference type="CDD" id="cd00761">
    <property type="entry name" value="Glyco_tranf_GTA_type"/>
    <property type="match status" value="1"/>
</dbReference>
<dbReference type="SUPFAM" id="SSF53448">
    <property type="entry name" value="Nucleotide-diphospho-sugar transferases"/>
    <property type="match status" value="1"/>
</dbReference>
<dbReference type="EMBL" id="CP098754">
    <property type="protein sequence ID" value="WIH94256.1"/>
    <property type="molecule type" value="Genomic_DNA"/>
</dbReference>
<evidence type="ECO:0000256" key="1">
    <source>
        <dbReference type="ARBA" id="ARBA00022676"/>
    </source>
</evidence>
<accession>A0AAJ6G7F4</accession>
<sequence>MIKVSVIVPVYNVEDYLIECLTSIINQTLKEIEIICIDDCGTDNSINILKEYAKKDDRIRIISHKENKGLGPARNTGIKESKGEYISFIDSDDYISRDYLENLYNTIIKYDTDIVSTINIKRVVGEAISLYSININKYLSIFQKIFKKNHFEGISNANIKDEKENTKNYPFVVAWNKLYKKSFLLDNDLFFMDIKKGSEDEDFYQRVLLNSPSISYNHKSIYYYRERNYSLTEKYCSDPNFIINNISLMQNSINYCKEKTPDLLNDLYIRIYELMISKFHQNIYQEDNYIHIHNFFKHIFIDYRFLNLKNRLKRMLYNEYVEIKVSDTYYKYLLFKRTRELNNEIYYEKNWFRLFGINNLDEYLVIILFGMKLSIKKLIRVNK</sequence>
<keyword evidence="2" id="KW-0808">Transferase</keyword>
<proteinExistence type="predicted"/>
<dbReference type="Pfam" id="PF00535">
    <property type="entry name" value="Glycos_transf_2"/>
    <property type="match status" value="1"/>
</dbReference>
<evidence type="ECO:0000313" key="5">
    <source>
        <dbReference type="Proteomes" id="UP001242021"/>
    </source>
</evidence>
<organism evidence="4 5">
    <name type="scientific">Brachyspira pilosicoli</name>
    <name type="common">Serpulina pilosicoli</name>
    <dbReference type="NCBI Taxonomy" id="52584"/>
    <lineage>
        <taxon>Bacteria</taxon>
        <taxon>Pseudomonadati</taxon>
        <taxon>Spirochaetota</taxon>
        <taxon>Spirochaetia</taxon>
        <taxon>Brachyspirales</taxon>
        <taxon>Brachyspiraceae</taxon>
        <taxon>Brachyspira</taxon>
    </lineage>
</organism>